<dbReference type="AlphaFoldDB" id="A0A6L7GFL2"/>
<dbReference type="Gene3D" id="3.20.20.100">
    <property type="entry name" value="NADP-dependent oxidoreductase domain"/>
    <property type="match status" value="1"/>
</dbReference>
<reference evidence="2 3" key="1">
    <citation type="submission" date="2019-12" db="EMBL/GenBank/DDBJ databases">
        <title>Genomic-based taxomic classification of the family Erythrobacteraceae.</title>
        <authorList>
            <person name="Xu L."/>
        </authorList>
    </citation>
    <scope>NUCLEOTIDE SEQUENCE [LARGE SCALE GENOMIC DNA]</scope>
    <source>
        <strain evidence="2 3">KCTC 52259</strain>
    </source>
</reference>
<accession>A0A6L7GFL2</accession>
<dbReference type="PANTHER" id="PTHR43364">
    <property type="entry name" value="NADH-SPECIFIC METHYLGLYOXAL REDUCTASE-RELATED"/>
    <property type="match status" value="1"/>
</dbReference>
<dbReference type="InterPro" id="IPR036812">
    <property type="entry name" value="NAD(P)_OxRdtase_dom_sf"/>
</dbReference>
<dbReference type="Pfam" id="PF00248">
    <property type="entry name" value="Aldo_ket_red"/>
    <property type="match status" value="1"/>
</dbReference>
<dbReference type="InterPro" id="IPR050523">
    <property type="entry name" value="AKR_Detox_Biosynth"/>
</dbReference>
<dbReference type="EMBL" id="WTYU01000001">
    <property type="protein sequence ID" value="MXP14667.1"/>
    <property type="molecule type" value="Genomic_DNA"/>
</dbReference>
<feature type="domain" description="NADP-dependent oxidoreductase" evidence="1">
    <location>
        <begin position="16"/>
        <end position="318"/>
    </location>
</feature>
<sequence>MPSENDQHPALGGLPVVLGGNVFGWTADLQESFRILDGFVDAGGCMIDTADVYSAWVSGHKGGESEKIIGQWLKSSGKRDKVRIATKVGMLPGEGGKGLAPERIAAACDASLTRLGIDLIDVYYAHQDDFDVAQEDVAEAFGKLLDAGKIASLGASNFTPERLASALDIGTPYTVLQPEYNLLARGSFETRLAARRGSMTPYEGALRDLCMARDIAVLPYFGLASGFLTGKYRQQSDIAGSRAARIADYYCDEGMAVLAAMDEVAAETGATLTRIALAWLIAQPGITAPIASVSKREQLDDVVAAAGLRLSGDQLARLSWAAG</sequence>
<evidence type="ECO:0000313" key="3">
    <source>
        <dbReference type="Proteomes" id="UP000473531"/>
    </source>
</evidence>
<protein>
    <submittedName>
        <fullName evidence="2">Aldo/keto reductase</fullName>
    </submittedName>
</protein>
<keyword evidence="3" id="KW-1185">Reference proteome</keyword>
<dbReference type="OrthoDB" id="7181835at2"/>
<dbReference type="InterPro" id="IPR023210">
    <property type="entry name" value="NADP_OxRdtase_dom"/>
</dbReference>
<organism evidence="2 3">
    <name type="scientific">Allopontixanthobacter confluentis</name>
    <dbReference type="NCBI Taxonomy" id="1849021"/>
    <lineage>
        <taxon>Bacteria</taxon>
        <taxon>Pseudomonadati</taxon>
        <taxon>Pseudomonadota</taxon>
        <taxon>Alphaproteobacteria</taxon>
        <taxon>Sphingomonadales</taxon>
        <taxon>Erythrobacteraceae</taxon>
        <taxon>Allopontixanthobacter</taxon>
    </lineage>
</organism>
<dbReference type="RefSeq" id="WP_160600938.1">
    <property type="nucleotide sequence ID" value="NZ_WTYU01000001.1"/>
</dbReference>
<evidence type="ECO:0000313" key="2">
    <source>
        <dbReference type="EMBL" id="MXP14667.1"/>
    </source>
</evidence>
<gene>
    <name evidence="2" type="ORF">GRI44_07875</name>
</gene>
<dbReference type="CDD" id="cd19081">
    <property type="entry name" value="AKR_AKR9C1"/>
    <property type="match status" value="1"/>
</dbReference>
<dbReference type="GO" id="GO:0005829">
    <property type="term" value="C:cytosol"/>
    <property type="evidence" value="ECO:0007669"/>
    <property type="project" value="TreeGrafter"/>
</dbReference>
<comment type="caution">
    <text evidence="2">The sequence shown here is derived from an EMBL/GenBank/DDBJ whole genome shotgun (WGS) entry which is preliminary data.</text>
</comment>
<dbReference type="PANTHER" id="PTHR43364:SF6">
    <property type="entry name" value="OXIDOREDUCTASE-RELATED"/>
    <property type="match status" value="1"/>
</dbReference>
<dbReference type="Proteomes" id="UP000473531">
    <property type="component" value="Unassembled WGS sequence"/>
</dbReference>
<proteinExistence type="predicted"/>
<evidence type="ECO:0000259" key="1">
    <source>
        <dbReference type="Pfam" id="PF00248"/>
    </source>
</evidence>
<dbReference type="SUPFAM" id="SSF51430">
    <property type="entry name" value="NAD(P)-linked oxidoreductase"/>
    <property type="match status" value="1"/>
</dbReference>
<name>A0A6L7GFL2_9SPHN</name>